<evidence type="ECO:0000256" key="6">
    <source>
        <dbReference type="ARBA" id="ARBA00031828"/>
    </source>
</evidence>
<evidence type="ECO:0000256" key="4">
    <source>
        <dbReference type="ARBA" id="ARBA00022801"/>
    </source>
</evidence>
<dbReference type="RefSeq" id="WP_115551924.1">
    <property type="nucleotide sequence ID" value="NZ_CAOUCM010000012.1"/>
</dbReference>
<feature type="active site" description="Nucleophile" evidence="8">
    <location>
        <position position="12"/>
    </location>
</feature>
<evidence type="ECO:0000256" key="7">
    <source>
        <dbReference type="PIRNR" id="PIRNR004682"/>
    </source>
</evidence>
<dbReference type="GO" id="GO:0016791">
    <property type="term" value="F:phosphatase activity"/>
    <property type="evidence" value="ECO:0007669"/>
    <property type="project" value="InterPro"/>
</dbReference>
<dbReference type="SUPFAM" id="SSF56784">
    <property type="entry name" value="HAD-like"/>
    <property type="match status" value="1"/>
</dbReference>
<feature type="binding site" evidence="11">
    <location>
        <position position="12"/>
    </location>
    <ligand>
        <name>Mg(2+)</name>
        <dbReference type="ChEBI" id="CHEBI:18420"/>
    </ligand>
</feature>
<feature type="binding site" evidence="11">
    <location>
        <position position="115"/>
    </location>
    <ligand>
        <name>Zn(2+)</name>
        <dbReference type="ChEBI" id="CHEBI:29105"/>
    </ligand>
</feature>
<evidence type="ECO:0000256" key="1">
    <source>
        <dbReference type="ARBA" id="ARBA00004496"/>
    </source>
</evidence>
<feature type="binding site" evidence="9">
    <location>
        <begin position="12"/>
        <end position="14"/>
    </location>
    <ligand>
        <name>substrate</name>
    </ligand>
</feature>
<accession>A0A3D8IB85</accession>
<dbReference type="EMBL" id="NXLS01000007">
    <property type="protein sequence ID" value="RDU62358.1"/>
    <property type="molecule type" value="Genomic_DNA"/>
</dbReference>
<comment type="similarity">
    <text evidence="7">Belongs to the gmhB family.</text>
</comment>
<keyword evidence="11" id="KW-0460">Magnesium</keyword>
<feature type="binding site" evidence="11">
    <location>
        <position position="146"/>
    </location>
    <ligand>
        <name>Mg(2+)</name>
        <dbReference type="ChEBI" id="CHEBI:18420"/>
    </ligand>
</feature>
<dbReference type="InterPro" id="IPR023214">
    <property type="entry name" value="HAD_sf"/>
</dbReference>
<dbReference type="GO" id="GO:0005975">
    <property type="term" value="P:carbohydrate metabolic process"/>
    <property type="evidence" value="ECO:0007669"/>
    <property type="project" value="InterPro"/>
</dbReference>
<feature type="site" description="Contributes to substrate recognition" evidence="10">
    <location>
        <position position="118"/>
    </location>
</feature>
<dbReference type="GO" id="GO:0005737">
    <property type="term" value="C:cytoplasm"/>
    <property type="evidence" value="ECO:0007669"/>
    <property type="project" value="UniProtKB-SubCell"/>
</dbReference>
<dbReference type="NCBIfam" id="TIGR01662">
    <property type="entry name" value="HAD-SF-IIIA"/>
    <property type="match status" value="1"/>
</dbReference>
<feature type="binding site" evidence="9">
    <location>
        <begin position="118"/>
        <end position="119"/>
    </location>
    <ligand>
        <name>substrate</name>
    </ligand>
</feature>
<dbReference type="InterPro" id="IPR036412">
    <property type="entry name" value="HAD-like_sf"/>
</dbReference>
<feature type="binding site" evidence="9">
    <location>
        <begin position="55"/>
        <end position="58"/>
    </location>
    <ligand>
        <name>substrate</name>
    </ligand>
</feature>
<dbReference type="GO" id="GO:0046872">
    <property type="term" value="F:metal ion binding"/>
    <property type="evidence" value="ECO:0007669"/>
    <property type="project" value="UniProtKB-KW"/>
</dbReference>
<feature type="site" description="Stabilizes the phosphoryl group" evidence="10">
    <location>
        <position position="55"/>
    </location>
</feature>
<dbReference type="Gene3D" id="3.40.50.1000">
    <property type="entry name" value="HAD superfamily/HAD-like"/>
    <property type="match status" value="1"/>
</dbReference>
<keyword evidence="3 11" id="KW-0479">Metal-binding</keyword>
<feature type="binding site" evidence="11">
    <location>
        <position position="14"/>
    </location>
    <ligand>
        <name>Mg(2+)</name>
        <dbReference type="ChEBI" id="CHEBI:18420"/>
    </ligand>
</feature>
<keyword evidence="4 7" id="KW-0378">Hydrolase</keyword>
<keyword evidence="5 7" id="KW-0119">Carbohydrate metabolism</keyword>
<evidence type="ECO:0000313" key="12">
    <source>
        <dbReference type="EMBL" id="RDU62358.1"/>
    </source>
</evidence>
<feature type="binding site" evidence="11">
    <location>
        <position position="107"/>
    </location>
    <ligand>
        <name>Zn(2+)</name>
        <dbReference type="ChEBI" id="CHEBI:29105"/>
    </ligand>
</feature>
<comment type="cofactor">
    <cofactor evidence="11">
        <name>Mg(2+)</name>
        <dbReference type="ChEBI" id="CHEBI:18420"/>
    </cofactor>
</comment>
<name>A0A3D8IB85_9HELI</name>
<protein>
    <recommendedName>
        <fullName evidence="6 7">D,D-heptose 1,7-bisphosphate phosphatase</fullName>
        <ecNumber evidence="7">3.1.3.-</ecNumber>
    </recommendedName>
</protein>
<comment type="subcellular location">
    <subcellularLocation>
        <location evidence="1 7">Cytoplasm</location>
    </subcellularLocation>
</comment>
<dbReference type="AlphaFoldDB" id="A0A3D8IB85"/>
<feature type="binding site" evidence="9">
    <location>
        <begin position="20"/>
        <end position="24"/>
    </location>
    <ligand>
        <name>substrate</name>
    </ligand>
</feature>
<dbReference type="PIRSF" id="PIRSF004682">
    <property type="entry name" value="GmhB"/>
    <property type="match status" value="1"/>
</dbReference>
<evidence type="ECO:0000256" key="8">
    <source>
        <dbReference type="PIRSR" id="PIRSR004682-1"/>
    </source>
</evidence>
<dbReference type="NCBIfam" id="TIGR01656">
    <property type="entry name" value="Histidinol-ppas"/>
    <property type="match status" value="1"/>
</dbReference>
<feature type="binding site" evidence="11">
    <location>
        <position position="117"/>
    </location>
    <ligand>
        <name>Zn(2+)</name>
        <dbReference type="ChEBI" id="CHEBI:29105"/>
    </ligand>
</feature>
<dbReference type="InterPro" id="IPR006543">
    <property type="entry name" value="Histidinol-phos"/>
</dbReference>
<evidence type="ECO:0000256" key="10">
    <source>
        <dbReference type="PIRSR" id="PIRSR004682-3"/>
    </source>
</evidence>
<gene>
    <name evidence="12" type="ORF">CQA43_07145</name>
</gene>
<dbReference type="OrthoDB" id="9814110at2"/>
<keyword evidence="2 7" id="KW-0963">Cytoplasm</keyword>
<keyword evidence="13" id="KW-1185">Reference proteome</keyword>
<dbReference type="EC" id="3.1.3.-" evidence="7"/>
<evidence type="ECO:0000256" key="5">
    <source>
        <dbReference type="ARBA" id="ARBA00023277"/>
    </source>
</evidence>
<feature type="binding site" evidence="11">
    <location>
        <position position="147"/>
    </location>
    <ligand>
        <name>Mg(2+)</name>
        <dbReference type="ChEBI" id="CHEBI:18420"/>
    </ligand>
</feature>
<keyword evidence="11" id="KW-0862">Zinc</keyword>
<evidence type="ECO:0000256" key="2">
    <source>
        <dbReference type="ARBA" id="ARBA00022490"/>
    </source>
</evidence>
<dbReference type="PANTHER" id="PTHR42891">
    <property type="entry name" value="D-GLYCERO-BETA-D-MANNO-HEPTOSE-1,7-BISPHOSPHATE 7-PHOSPHATASE"/>
    <property type="match status" value="1"/>
</dbReference>
<evidence type="ECO:0000256" key="9">
    <source>
        <dbReference type="PIRSR" id="PIRSR004682-2"/>
    </source>
</evidence>
<feature type="binding site" evidence="9">
    <location>
        <position position="147"/>
    </location>
    <ligand>
        <name>substrate</name>
    </ligand>
</feature>
<organism evidence="12 13">
    <name type="scientific">Helicobacter ganmani</name>
    <dbReference type="NCBI Taxonomy" id="60246"/>
    <lineage>
        <taxon>Bacteria</taxon>
        <taxon>Pseudomonadati</taxon>
        <taxon>Campylobacterota</taxon>
        <taxon>Epsilonproteobacteria</taxon>
        <taxon>Campylobacterales</taxon>
        <taxon>Helicobacteraceae</taxon>
        <taxon>Helicobacter</taxon>
    </lineage>
</organism>
<dbReference type="Proteomes" id="UP000256650">
    <property type="component" value="Unassembled WGS sequence"/>
</dbReference>
<dbReference type="InterPro" id="IPR006549">
    <property type="entry name" value="HAD-SF_hydro_IIIA"/>
</dbReference>
<evidence type="ECO:0000256" key="11">
    <source>
        <dbReference type="PIRSR" id="PIRSR004682-4"/>
    </source>
</evidence>
<feature type="active site" description="Proton donor" evidence="8">
    <location>
        <position position="14"/>
    </location>
</feature>
<feature type="binding site" evidence="11">
    <location>
        <position position="109"/>
    </location>
    <ligand>
        <name>Zn(2+)</name>
        <dbReference type="ChEBI" id="CHEBI:29105"/>
    </ligand>
</feature>
<comment type="caution">
    <text evidence="12">The sequence shown here is derived from an EMBL/GenBank/DDBJ whole genome shotgun (WGS) entry which is preliminary data.</text>
</comment>
<proteinExistence type="inferred from homology"/>
<reference evidence="12 13" key="1">
    <citation type="submission" date="2018-04" db="EMBL/GenBank/DDBJ databases">
        <title>Novel Campyloabacter and Helicobacter Species and Strains.</title>
        <authorList>
            <person name="Mannion A.J."/>
            <person name="Shen Z."/>
            <person name="Fox J.G."/>
        </authorList>
    </citation>
    <scope>NUCLEOTIDE SEQUENCE [LARGE SCALE GENOMIC DNA]</scope>
    <source>
        <strain evidence="12 13">MIT 99-5101</strain>
    </source>
</reference>
<dbReference type="InterPro" id="IPR004446">
    <property type="entry name" value="Heptose_bisP_phosphatase"/>
</dbReference>
<comment type="cofactor">
    <cofactor evidence="11">
        <name>Zn(2+)</name>
        <dbReference type="ChEBI" id="CHEBI:29105"/>
    </cofactor>
</comment>
<sequence>MSGVKQKVVFFDRDGVVNLEDSPYGYKIEEFYFAPHFIELFLELKKQNALCFVVTNQSGIHRGIFSQKDFEALSVFMQNCIRSCLTIPLRIGGFVPKNIGFDGIYFCPHTKEEQCACRKPKSAMLESAIQEFHLNLEDCDSYILGDKETDMQAGLKVGVQTRILIGVEDAPSATHRVANLEEAMEILL</sequence>
<dbReference type="GeneID" id="82536061"/>
<dbReference type="Pfam" id="PF13242">
    <property type="entry name" value="Hydrolase_like"/>
    <property type="match status" value="1"/>
</dbReference>
<dbReference type="PANTHER" id="PTHR42891:SF1">
    <property type="entry name" value="D-GLYCERO-BETA-D-MANNO-HEPTOSE-1,7-BISPHOSPHATE 7-PHOSPHATASE"/>
    <property type="match status" value="1"/>
</dbReference>
<evidence type="ECO:0000313" key="13">
    <source>
        <dbReference type="Proteomes" id="UP000256650"/>
    </source>
</evidence>
<evidence type="ECO:0000256" key="3">
    <source>
        <dbReference type="ARBA" id="ARBA00022723"/>
    </source>
</evidence>
<feature type="site" description="Stabilizes the phosphoryl group" evidence="10">
    <location>
        <position position="119"/>
    </location>
</feature>